<evidence type="ECO:0000259" key="7">
    <source>
        <dbReference type="Pfam" id="PF00078"/>
    </source>
</evidence>
<evidence type="ECO:0000256" key="5">
    <source>
        <dbReference type="ARBA" id="ARBA00022801"/>
    </source>
</evidence>
<dbReference type="GO" id="GO:0016787">
    <property type="term" value="F:hydrolase activity"/>
    <property type="evidence" value="ECO:0007669"/>
    <property type="project" value="UniProtKB-KW"/>
</dbReference>
<dbReference type="Gene3D" id="3.30.70.270">
    <property type="match status" value="2"/>
</dbReference>
<dbReference type="PANTHER" id="PTHR37984">
    <property type="entry name" value="PROTEIN CBG26694"/>
    <property type="match status" value="1"/>
</dbReference>
<dbReference type="SUPFAM" id="SSF56672">
    <property type="entry name" value="DNA/RNA polymerases"/>
    <property type="match status" value="1"/>
</dbReference>
<dbReference type="EMBL" id="LATX01002083">
    <property type="protein sequence ID" value="KTB34398.1"/>
    <property type="molecule type" value="Genomic_DNA"/>
</dbReference>
<keyword evidence="2" id="KW-0548">Nucleotidyltransferase</keyword>
<accession>A0A0W0FDI9</accession>
<dbReference type="InterPro" id="IPR000477">
    <property type="entry name" value="RT_dom"/>
</dbReference>
<keyword evidence="3" id="KW-0540">Nuclease</keyword>
<feature type="domain" description="Reverse transcriptase RNase H-like" evidence="8">
    <location>
        <begin position="359"/>
        <end position="465"/>
    </location>
</feature>
<evidence type="ECO:0008006" key="11">
    <source>
        <dbReference type="Google" id="ProtNLM"/>
    </source>
</evidence>
<sequence length="485" mass="55894">MKLFVGIFDETKKLNNEILDKVKDDEVLIRSFIRGEEDSDEVRINAKLSASQVLAQAHEVKAKLLEELLLPYLSDYADRFEKKKAERFPPSQPYDHAIDLKPEFKPQDCKIYSLSPKEQIEQDKFLDENLRKGYIRPSKSPMASPFFFIAKKEAGALRPCQDYRDLNSGTIKNCYPLPLVTDLVDKLKTARVFTKLDLRNGYNNIRIKDSDQWKAAFKTPRGLFEPTVMFFRLTNSLATFQAFMNDILKDFIDEEKCEFKVAKTLFLGMVITPGHISMDETKLAGIKDWEAPKTVKGVRSFLGFANFYCKFIGKYAELAQPLHELTKNNTKFEWTKLQDVAFNILKAKFLQQLILQMPDDEKPFVIEADMSKWATGVVLKQQGSDGELHPCGYISHTFTATERNYKIYDWELLAIVNALKAWEHYLLGGAYPVTVLSDHKNLTYFQTAQKLNRQQARLSLYLTQFDLRLVHVLGTKMVQSNALSR</sequence>
<evidence type="ECO:0000313" key="9">
    <source>
        <dbReference type="EMBL" id="KTB34398.1"/>
    </source>
</evidence>
<protein>
    <recommendedName>
        <fullName evidence="11">Reverse transcriptase-rnase h-integrase</fullName>
    </recommendedName>
</protein>
<keyword evidence="1" id="KW-0808">Transferase</keyword>
<evidence type="ECO:0000256" key="4">
    <source>
        <dbReference type="ARBA" id="ARBA00022759"/>
    </source>
</evidence>
<dbReference type="Pfam" id="PF00078">
    <property type="entry name" value="RVT_1"/>
    <property type="match status" value="1"/>
</dbReference>
<dbReference type="GO" id="GO:0004519">
    <property type="term" value="F:endonuclease activity"/>
    <property type="evidence" value="ECO:0007669"/>
    <property type="project" value="UniProtKB-KW"/>
</dbReference>
<evidence type="ECO:0000313" key="10">
    <source>
        <dbReference type="Proteomes" id="UP000054988"/>
    </source>
</evidence>
<dbReference type="AlphaFoldDB" id="A0A0W0FDI9"/>
<dbReference type="CDD" id="cd09274">
    <property type="entry name" value="RNase_HI_RT_Ty3"/>
    <property type="match status" value="1"/>
</dbReference>
<feature type="domain" description="Reverse transcriptase" evidence="7">
    <location>
        <begin position="150"/>
        <end position="254"/>
    </location>
</feature>
<dbReference type="PANTHER" id="PTHR37984:SF5">
    <property type="entry name" value="PROTEIN NYNRIN-LIKE"/>
    <property type="match status" value="1"/>
</dbReference>
<dbReference type="InterPro" id="IPR043128">
    <property type="entry name" value="Rev_trsase/Diguanyl_cyclase"/>
</dbReference>
<dbReference type="Gene3D" id="3.10.10.10">
    <property type="entry name" value="HIV Type 1 Reverse Transcriptase, subunit A, domain 1"/>
    <property type="match status" value="1"/>
</dbReference>
<keyword evidence="5" id="KW-0378">Hydrolase</keyword>
<organism evidence="9 10">
    <name type="scientific">Moniliophthora roreri</name>
    <name type="common">Frosty pod rot fungus</name>
    <name type="synonym">Monilia roreri</name>
    <dbReference type="NCBI Taxonomy" id="221103"/>
    <lineage>
        <taxon>Eukaryota</taxon>
        <taxon>Fungi</taxon>
        <taxon>Dikarya</taxon>
        <taxon>Basidiomycota</taxon>
        <taxon>Agaricomycotina</taxon>
        <taxon>Agaricomycetes</taxon>
        <taxon>Agaricomycetidae</taxon>
        <taxon>Agaricales</taxon>
        <taxon>Marasmiineae</taxon>
        <taxon>Marasmiaceae</taxon>
        <taxon>Moniliophthora</taxon>
    </lineage>
</organism>
<evidence type="ECO:0000256" key="1">
    <source>
        <dbReference type="ARBA" id="ARBA00022679"/>
    </source>
</evidence>
<comment type="caution">
    <text evidence="9">The sequence shown here is derived from an EMBL/GenBank/DDBJ whole genome shotgun (WGS) entry which is preliminary data.</text>
</comment>
<dbReference type="InterPro" id="IPR050951">
    <property type="entry name" value="Retrovirus_Pol_polyprotein"/>
</dbReference>
<proteinExistence type="predicted"/>
<dbReference type="Pfam" id="PF17917">
    <property type="entry name" value="RT_RNaseH"/>
    <property type="match status" value="1"/>
</dbReference>
<dbReference type="FunFam" id="3.30.70.270:FF:000020">
    <property type="entry name" value="Transposon Tf2-6 polyprotein-like Protein"/>
    <property type="match status" value="1"/>
</dbReference>
<keyword evidence="6" id="KW-0695">RNA-directed DNA polymerase</keyword>
<dbReference type="InterPro" id="IPR043502">
    <property type="entry name" value="DNA/RNA_pol_sf"/>
</dbReference>
<dbReference type="GO" id="GO:0003964">
    <property type="term" value="F:RNA-directed DNA polymerase activity"/>
    <property type="evidence" value="ECO:0007669"/>
    <property type="project" value="UniProtKB-KW"/>
</dbReference>
<evidence type="ECO:0000259" key="8">
    <source>
        <dbReference type="Pfam" id="PF17917"/>
    </source>
</evidence>
<name>A0A0W0FDI9_MONRR</name>
<evidence type="ECO:0000256" key="6">
    <source>
        <dbReference type="ARBA" id="ARBA00022918"/>
    </source>
</evidence>
<reference evidence="9 10" key="1">
    <citation type="submission" date="2015-12" db="EMBL/GenBank/DDBJ databases">
        <title>Draft genome sequence of Moniliophthora roreri, the causal agent of frosty pod rot of cacao.</title>
        <authorList>
            <person name="Aime M.C."/>
            <person name="Diaz-Valderrama J.R."/>
            <person name="Kijpornyongpan T."/>
            <person name="Phillips-Mora W."/>
        </authorList>
    </citation>
    <scope>NUCLEOTIDE SEQUENCE [LARGE SCALE GENOMIC DNA]</scope>
    <source>
        <strain evidence="9 10">MCA 2952</strain>
    </source>
</reference>
<evidence type="ECO:0000256" key="3">
    <source>
        <dbReference type="ARBA" id="ARBA00022722"/>
    </source>
</evidence>
<dbReference type="Proteomes" id="UP000054988">
    <property type="component" value="Unassembled WGS sequence"/>
</dbReference>
<dbReference type="CDD" id="cd01647">
    <property type="entry name" value="RT_LTR"/>
    <property type="match status" value="1"/>
</dbReference>
<dbReference type="InterPro" id="IPR041373">
    <property type="entry name" value="RT_RNaseH"/>
</dbReference>
<gene>
    <name evidence="9" type="ORF">WG66_13026</name>
</gene>
<keyword evidence="4" id="KW-0255">Endonuclease</keyword>
<evidence type="ECO:0000256" key="2">
    <source>
        <dbReference type="ARBA" id="ARBA00022695"/>
    </source>
</evidence>